<dbReference type="GeneID" id="63767797"/>
<name>A0A1L9TUH6_9EURO</name>
<dbReference type="Proteomes" id="UP000184356">
    <property type="component" value="Unassembled WGS sequence"/>
</dbReference>
<keyword evidence="6" id="KW-1185">Reference proteome</keyword>
<dbReference type="OrthoDB" id="3687641at2759"/>
<dbReference type="Pfam" id="PF11807">
    <property type="entry name" value="UstYa"/>
    <property type="match status" value="1"/>
</dbReference>
<comment type="similarity">
    <text evidence="2">Belongs to the ustYa family.</text>
</comment>
<feature type="transmembrane region" description="Helical" evidence="4">
    <location>
        <begin position="15"/>
        <end position="36"/>
    </location>
</feature>
<keyword evidence="4" id="KW-1133">Transmembrane helix</keyword>
<comment type="pathway">
    <text evidence="1">Mycotoxin biosynthesis.</text>
</comment>
<feature type="region of interest" description="Disordered" evidence="3">
    <location>
        <begin position="57"/>
        <end position="76"/>
    </location>
</feature>
<evidence type="ECO:0000256" key="3">
    <source>
        <dbReference type="SAM" id="MobiDB-lite"/>
    </source>
</evidence>
<feature type="region of interest" description="Disordered" evidence="3">
    <location>
        <begin position="130"/>
        <end position="152"/>
    </location>
</feature>
<dbReference type="PANTHER" id="PTHR33365:SF4">
    <property type="entry name" value="CYCLOCHLOROTINE BIOSYNTHESIS PROTEIN O"/>
    <property type="match status" value="1"/>
</dbReference>
<dbReference type="GO" id="GO:0043386">
    <property type="term" value="P:mycotoxin biosynthetic process"/>
    <property type="evidence" value="ECO:0007669"/>
    <property type="project" value="InterPro"/>
</dbReference>
<sequence length="301" mass="33521">MAHNHPTSTTTNPTIHITILTIEILLIFSVLILIIGPSRILSESSSTSCTCPQIHINISNPQPSSSPSSPSHHDGIHQRIYNTSAALEATAKSPANPFTWEEILTPPVITYGIRIQKESLNHLDDDPDIEAEAEPAEGGHHGHSHSPGHSSDEIGFVISLEHQLHCLTAIRGLIFPNNTNTSLNSSNTPWQEKTMELNYGHWSHCFDYLAQTILCAADDTLERPKKLVYDGKVYWRNDGAGATHQCRDPRLLWEISVRSQDKPMNMTGWKEGIGAREFFAKELEETGYKYEIPESWSLGVV</sequence>
<dbReference type="PANTHER" id="PTHR33365">
    <property type="entry name" value="YALI0B05434P"/>
    <property type="match status" value="1"/>
</dbReference>
<evidence type="ECO:0000256" key="4">
    <source>
        <dbReference type="SAM" id="Phobius"/>
    </source>
</evidence>
<keyword evidence="4" id="KW-0812">Transmembrane</keyword>
<evidence type="ECO:0000256" key="2">
    <source>
        <dbReference type="ARBA" id="ARBA00035112"/>
    </source>
</evidence>
<dbReference type="STRING" id="1036612.A0A1L9TUH6"/>
<reference evidence="6" key="1">
    <citation type="journal article" date="2017" name="Genome Biol.">
        <title>Comparative genomics reveals high biological diversity and specific adaptations in the industrially and medically important fungal genus Aspergillus.</title>
        <authorList>
            <person name="de Vries R.P."/>
            <person name="Riley R."/>
            <person name="Wiebenga A."/>
            <person name="Aguilar-Osorio G."/>
            <person name="Amillis S."/>
            <person name="Uchima C.A."/>
            <person name="Anderluh G."/>
            <person name="Asadollahi M."/>
            <person name="Askin M."/>
            <person name="Barry K."/>
            <person name="Battaglia E."/>
            <person name="Bayram O."/>
            <person name="Benocci T."/>
            <person name="Braus-Stromeyer S.A."/>
            <person name="Caldana C."/>
            <person name="Canovas D."/>
            <person name="Cerqueira G.C."/>
            <person name="Chen F."/>
            <person name="Chen W."/>
            <person name="Choi C."/>
            <person name="Clum A."/>
            <person name="Dos Santos R.A."/>
            <person name="Damasio A.R."/>
            <person name="Diallinas G."/>
            <person name="Emri T."/>
            <person name="Fekete E."/>
            <person name="Flipphi M."/>
            <person name="Freyberg S."/>
            <person name="Gallo A."/>
            <person name="Gournas C."/>
            <person name="Habgood R."/>
            <person name="Hainaut M."/>
            <person name="Harispe M.L."/>
            <person name="Henrissat B."/>
            <person name="Hilden K.S."/>
            <person name="Hope R."/>
            <person name="Hossain A."/>
            <person name="Karabika E."/>
            <person name="Karaffa L."/>
            <person name="Karanyi Z."/>
            <person name="Krasevec N."/>
            <person name="Kuo A."/>
            <person name="Kusch H."/>
            <person name="LaButti K."/>
            <person name="Lagendijk E.L."/>
            <person name="Lapidus A."/>
            <person name="Levasseur A."/>
            <person name="Lindquist E."/>
            <person name="Lipzen A."/>
            <person name="Logrieco A.F."/>
            <person name="MacCabe A."/>
            <person name="Maekelae M.R."/>
            <person name="Malavazi I."/>
            <person name="Melin P."/>
            <person name="Meyer V."/>
            <person name="Mielnichuk N."/>
            <person name="Miskei M."/>
            <person name="Molnar A.P."/>
            <person name="Mule G."/>
            <person name="Ngan C.Y."/>
            <person name="Orejas M."/>
            <person name="Orosz E."/>
            <person name="Ouedraogo J.P."/>
            <person name="Overkamp K.M."/>
            <person name="Park H.-S."/>
            <person name="Perrone G."/>
            <person name="Piumi F."/>
            <person name="Punt P.J."/>
            <person name="Ram A.F."/>
            <person name="Ramon A."/>
            <person name="Rauscher S."/>
            <person name="Record E."/>
            <person name="Riano-Pachon D.M."/>
            <person name="Robert V."/>
            <person name="Roehrig J."/>
            <person name="Ruller R."/>
            <person name="Salamov A."/>
            <person name="Salih N.S."/>
            <person name="Samson R.A."/>
            <person name="Sandor E."/>
            <person name="Sanguinetti M."/>
            <person name="Schuetze T."/>
            <person name="Sepcic K."/>
            <person name="Shelest E."/>
            <person name="Sherlock G."/>
            <person name="Sophianopoulou V."/>
            <person name="Squina F.M."/>
            <person name="Sun H."/>
            <person name="Susca A."/>
            <person name="Todd R.B."/>
            <person name="Tsang A."/>
            <person name="Unkles S.E."/>
            <person name="van de Wiele N."/>
            <person name="van Rossen-Uffink D."/>
            <person name="Oliveira J.V."/>
            <person name="Vesth T.C."/>
            <person name="Visser J."/>
            <person name="Yu J.-H."/>
            <person name="Zhou M."/>
            <person name="Andersen M.R."/>
            <person name="Archer D.B."/>
            <person name="Baker S.E."/>
            <person name="Benoit I."/>
            <person name="Brakhage A.A."/>
            <person name="Braus G.H."/>
            <person name="Fischer R."/>
            <person name="Frisvad J.C."/>
            <person name="Goldman G.H."/>
            <person name="Houbraken J."/>
            <person name="Oakley B."/>
            <person name="Pocsi I."/>
            <person name="Scazzocchio C."/>
            <person name="Seiboth B."/>
            <person name="vanKuyk P.A."/>
            <person name="Wortman J."/>
            <person name="Dyer P.S."/>
            <person name="Grigoriev I.V."/>
        </authorList>
    </citation>
    <scope>NUCLEOTIDE SEQUENCE [LARGE SCALE GENOMIC DNA]</scope>
    <source>
        <strain evidence="6">CBS 593.65</strain>
    </source>
</reference>
<evidence type="ECO:0000313" key="6">
    <source>
        <dbReference type="Proteomes" id="UP000184356"/>
    </source>
</evidence>
<dbReference type="EMBL" id="KV878583">
    <property type="protein sequence ID" value="OJJ63120.1"/>
    <property type="molecule type" value="Genomic_DNA"/>
</dbReference>
<evidence type="ECO:0000256" key="1">
    <source>
        <dbReference type="ARBA" id="ARBA00004685"/>
    </source>
</evidence>
<organism evidence="5 6">
    <name type="scientific">Aspergillus sydowii CBS 593.65</name>
    <dbReference type="NCBI Taxonomy" id="1036612"/>
    <lineage>
        <taxon>Eukaryota</taxon>
        <taxon>Fungi</taxon>
        <taxon>Dikarya</taxon>
        <taxon>Ascomycota</taxon>
        <taxon>Pezizomycotina</taxon>
        <taxon>Eurotiomycetes</taxon>
        <taxon>Eurotiomycetidae</taxon>
        <taxon>Eurotiales</taxon>
        <taxon>Aspergillaceae</taxon>
        <taxon>Aspergillus</taxon>
        <taxon>Aspergillus subgen. Nidulantes</taxon>
    </lineage>
</organism>
<dbReference type="InterPro" id="IPR021765">
    <property type="entry name" value="UstYa-like"/>
</dbReference>
<protein>
    <submittedName>
        <fullName evidence="5">Uncharacterized protein</fullName>
    </submittedName>
</protein>
<dbReference type="RefSeq" id="XP_040706926.1">
    <property type="nucleotide sequence ID" value="XM_040851724.1"/>
</dbReference>
<keyword evidence="4" id="KW-0472">Membrane</keyword>
<proteinExistence type="inferred from homology"/>
<dbReference type="AlphaFoldDB" id="A0A1L9TUH6"/>
<gene>
    <name evidence="5" type="ORF">ASPSYDRAFT_86765</name>
</gene>
<feature type="compositionally biased region" description="Low complexity" evidence="3">
    <location>
        <begin position="59"/>
        <end position="70"/>
    </location>
</feature>
<dbReference type="VEuPathDB" id="FungiDB:ASPSYDRAFT_86765"/>
<evidence type="ECO:0000313" key="5">
    <source>
        <dbReference type="EMBL" id="OJJ63120.1"/>
    </source>
</evidence>
<accession>A0A1L9TUH6</accession>